<proteinExistence type="predicted"/>
<dbReference type="EMBL" id="GG698806">
    <property type="protein sequence ID" value="EEU29722.1"/>
    <property type="molecule type" value="Genomic_DNA"/>
</dbReference>
<dbReference type="HOGENOM" id="CLU_218358_0_0_9"/>
<protein>
    <submittedName>
        <fullName evidence="2">Uncharacterized protein</fullName>
    </submittedName>
</protein>
<sequence length="41" mass="4678">MFSELAVGQIRAFHMLFNQNPVLAIIVLVALIALAYYFKNH</sequence>
<evidence type="ECO:0000313" key="2">
    <source>
        <dbReference type="EMBL" id="EEU29722.1"/>
    </source>
</evidence>
<organism evidence="2 3">
    <name type="scientific">Limosilactobacillus coleohominis 101-4-CHN</name>
    <dbReference type="NCBI Taxonomy" id="575594"/>
    <lineage>
        <taxon>Bacteria</taxon>
        <taxon>Bacillati</taxon>
        <taxon>Bacillota</taxon>
        <taxon>Bacilli</taxon>
        <taxon>Lactobacillales</taxon>
        <taxon>Lactobacillaceae</taxon>
        <taxon>Limosilactobacillus</taxon>
    </lineage>
</organism>
<feature type="transmembrane region" description="Helical" evidence="1">
    <location>
        <begin position="20"/>
        <end position="38"/>
    </location>
</feature>
<dbReference type="Proteomes" id="UP000003987">
    <property type="component" value="Unassembled WGS sequence"/>
</dbReference>
<keyword evidence="1" id="KW-1133">Transmembrane helix</keyword>
<accession>C7XXH1</accession>
<gene>
    <name evidence="2" type="ORF">HMPREF0501_01516</name>
</gene>
<dbReference type="AlphaFoldDB" id="C7XXH1"/>
<keyword evidence="1" id="KW-0472">Membrane</keyword>
<keyword evidence="1" id="KW-0812">Transmembrane</keyword>
<reference evidence="2 3" key="1">
    <citation type="submission" date="2009-06" db="EMBL/GenBank/DDBJ databases">
        <title>The Genome Sequence of Lactobacillus coleohominis strain 101-4-CHN.</title>
        <authorList>
            <consortium name="The Broad Institute Genome Sequencing Platform"/>
            <person name="Ward D."/>
            <person name="Young S.K."/>
            <person name="Zeng Q."/>
            <person name="Koehrsen M."/>
            <person name="Alvarado L."/>
            <person name="Berlin A."/>
            <person name="Borenstein D."/>
            <person name="Chen Z."/>
            <person name="Engels R."/>
            <person name="Freedman E."/>
            <person name="Gellesch M."/>
            <person name="Goldberg J."/>
            <person name="Griggs A."/>
            <person name="Gujja S."/>
            <person name="Heiman D."/>
            <person name="Hepburn T."/>
            <person name="Howarth C."/>
            <person name="Jen D."/>
            <person name="Larson L."/>
            <person name="Lewis B."/>
            <person name="Mehta T."/>
            <person name="Park D."/>
            <person name="Pearson M."/>
            <person name="Roberts A."/>
            <person name="Saif S."/>
            <person name="Shea T."/>
            <person name="Shenoy N."/>
            <person name="Sisk P."/>
            <person name="Stolte C."/>
            <person name="Sykes S."/>
            <person name="Walk T."/>
            <person name="White J."/>
            <person name="Yandava C."/>
            <person name="Liu Y."/>
            <person name="Xu Q."/>
            <person name="Lander E."/>
            <person name="Nusbaum C."/>
            <person name="Galagan J."/>
            <person name="Birren B."/>
        </authorList>
    </citation>
    <scope>NUCLEOTIDE SEQUENCE [LARGE SCALE GENOMIC DNA]</scope>
    <source>
        <strain evidence="2 3">101-4-CHN</strain>
    </source>
</reference>
<dbReference type="RefSeq" id="WP_006917456.1">
    <property type="nucleotide sequence ID" value="NZ_GG698806.1"/>
</dbReference>
<evidence type="ECO:0000256" key="1">
    <source>
        <dbReference type="SAM" id="Phobius"/>
    </source>
</evidence>
<name>C7XXH1_9LACO</name>
<keyword evidence="3" id="KW-1185">Reference proteome</keyword>
<evidence type="ECO:0000313" key="3">
    <source>
        <dbReference type="Proteomes" id="UP000003987"/>
    </source>
</evidence>